<dbReference type="GO" id="GO:0005886">
    <property type="term" value="C:plasma membrane"/>
    <property type="evidence" value="ECO:0007669"/>
    <property type="project" value="UniProtKB-SubCell"/>
</dbReference>
<protein>
    <submittedName>
        <fullName evidence="9">Putative ABC transport system permease protein</fullName>
    </submittedName>
</protein>
<feature type="transmembrane region" description="Helical" evidence="7">
    <location>
        <begin position="584"/>
        <end position="605"/>
    </location>
</feature>
<feature type="domain" description="ABC3 transporter permease C-terminal" evidence="8">
    <location>
        <begin position="987"/>
        <end position="1096"/>
    </location>
</feature>
<feature type="coiled-coil region" evidence="6">
    <location>
        <begin position="261"/>
        <end position="372"/>
    </location>
</feature>
<keyword evidence="4 7" id="KW-1133">Transmembrane helix</keyword>
<dbReference type="SUPFAM" id="SSF52540">
    <property type="entry name" value="P-loop containing nucleoside triphosphate hydrolases"/>
    <property type="match status" value="1"/>
</dbReference>
<evidence type="ECO:0000256" key="4">
    <source>
        <dbReference type="ARBA" id="ARBA00022989"/>
    </source>
</evidence>
<dbReference type="Proteomes" id="UP000184038">
    <property type="component" value="Unassembled WGS sequence"/>
</dbReference>
<proteinExistence type="predicted"/>
<evidence type="ECO:0000256" key="2">
    <source>
        <dbReference type="ARBA" id="ARBA00022475"/>
    </source>
</evidence>
<name>A0A1M7JJ38_9FIRM</name>
<comment type="subcellular location">
    <subcellularLocation>
        <location evidence="1">Cell membrane</location>
        <topology evidence="1">Multi-pass membrane protein</topology>
    </subcellularLocation>
</comment>
<feature type="domain" description="ABC3 transporter permease C-terminal" evidence="8">
    <location>
        <begin position="583"/>
        <end position="700"/>
    </location>
</feature>
<dbReference type="InterPro" id="IPR003838">
    <property type="entry name" value="ABC3_permease_C"/>
</dbReference>
<feature type="transmembrane region" description="Helical" evidence="7">
    <location>
        <begin position="631"/>
        <end position="655"/>
    </location>
</feature>
<evidence type="ECO:0000256" key="3">
    <source>
        <dbReference type="ARBA" id="ARBA00022692"/>
    </source>
</evidence>
<evidence type="ECO:0000259" key="8">
    <source>
        <dbReference type="Pfam" id="PF02687"/>
    </source>
</evidence>
<reference evidence="9 10" key="1">
    <citation type="submission" date="2016-11" db="EMBL/GenBank/DDBJ databases">
        <authorList>
            <person name="Jaros S."/>
            <person name="Januszkiewicz K."/>
            <person name="Wedrychowicz H."/>
        </authorList>
    </citation>
    <scope>NUCLEOTIDE SEQUENCE [LARGE SCALE GENOMIC DNA]</scope>
    <source>
        <strain evidence="9 10">DSM 15930</strain>
    </source>
</reference>
<evidence type="ECO:0000256" key="5">
    <source>
        <dbReference type="ARBA" id="ARBA00023136"/>
    </source>
</evidence>
<dbReference type="Pfam" id="PF02687">
    <property type="entry name" value="FtsX"/>
    <property type="match status" value="2"/>
</dbReference>
<keyword evidence="3 7" id="KW-0812">Transmembrane</keyword>
<dbReference type="AlphaFoldDB" id="A0A1M7JJ38"/>
<evidence type="ECO:0000313" key="9">
    <source>
        <dbReference type="EMBL" id="SHM52988.1"/>
    </source>
</evidence>
<keyword evidence="6" id="KW-0175">Coiled coil</keyword>
<dbReference type="Gene3D" id="1.10.287.1490">
    <property type="match status" value="1"/>
</dbReference>
<keyword evidence="2" id="KW-1003">Cell membrane</keyword>
<dbReference type="InterPro" id="IPR038766">
    <property type="entry name" value="Membrane_comp_ABC_pdt"/>
</dbReference>
<organism evidence="9 10">
    <name type="scientific">Anaerosporobacter mobilis DSM 15930</name>
    <dbReference type="NCBI Taxonomy" id="1120996"/>
    <lineage>
        <taxon>Bacteria</taxon>
        <taxon>Bacillati</taxon>
        <taxon>Bacillota</taxon>
        <taxon>Clostridia</taxon>
        <taxon>Lachnospirales</taxon>
        <taxon>Lachnospiraceae</taxon>
        <taxon>Anaerosporobacter</taxon>
    </lineage>
</organism>
<dbReference type="SUPFAM" id="SSF57997">
    <property type="entry name" value="Tropomyosin"/>
    <property type="match status" value="1"/>
</dbReference>
<dbReference type="OrthoDB" id="5137249at2"/>
<sequence>MKKKTLHRDIRKSFTSSWGRFFSILCLMILGSFALVGLKVAGPDMRATGKHYFTKLNLADITVISDYGIDEDDQAVINATSNLDKIEYGYLKDVVIEDTKTSIRIFSKPESISAYELVDGKLPETDEEIAISNSYSDKYNIGDTVEFTEKDDIAGNTVLTNHEFKVVGYVHSSEIISNVNLGQTTAGTGDLKGYAVVIPDVFDSDVYMMARLTFKDTIGVDPYSDNYIDLIQEHKNELKILLKDQPEHRLSTIKSEYQTDIDEGQQKIYDAKEKLHDAETKLNNAKKKIDSAKEEVSENEQKINDAETEISMKEQELEKQKELLSQKQKEYNTSVSALNEKKTELNTAKEKLDQSQKEIDTNKKELKAGKKQYADGISLLEQQIAGINQSLENPNLTAQEQETLKTQLSIANEKLNQTKAAYKQFTTETYEPGMAKIQAAQDTIDQKQKELQVAQAEIDKNEKKLATAKQNLAEGNQKISQATKQLTTAKASLTENKQKLEDAKVKISDKEKTYKEKLEEYQDSKVEAEQEITENEEKLADAQETLDELKAPVYSLNSRRETPGSEGYRIYDSISSIIDSLANVFPIFLYFVAALVTFTTMTRFVDEERTNSGTLKALGYSNHDIIKKFTIYGLLSSILGSVIGIILGHTVLPAIVYSAYKTGFTVPKIELHMNWGISILALILALISAVVPAYVVAKKELQDRPANLLLPKPPTSGSKIFLEYITPIWNRLSFTHKVTARNIFRYKKRMYMTIFGVCGSVALLFTGFGVQHSISGIGERQFGEIIHYDLIVAKNDNLTENQEKDIEELLNSDTVNQQSPIHYEELTKVAGSTKDKQTIKLIVPEDSDTFNEYIELVNRKTNDELTLKDDGAIVSERLAKLLGVSKGDKITINDSDNNEITIKINDITEMYMGHFIFMNANAFEETFNKDYSANANLVTLTTSNKENTEIQATEFMKLSGVKGVVQNTTLTTQIDTIVHSLDKIMKVLILVATLLAIVILYNLTNINVSERIRELSTIKVLGFYNGEVTMYIYRETLILSLFGIIVGYGFGFLLHRYIITAVPPDDVMFNPELWITTFIIPAIIITVTTVVLGFFINKKLKHVDMLEALKSVE</sequence>
<evidence type="ECO:0000256" key="1">
    <source>
        <dbReference type="ARBA" id="ARBA00004651"/>
    </source>
</evidence>
<dbReference type="PANTHER" id="PTHR30287:SF1">
    <property type="entry name" value="INNER MEMBRANE PROTEIN"/>
    <property type="match status" value="1"/>
</dbReference>
<feature type="transmembrane region" description="Helical" evidence="7">
    <location>
        <begin position="1073"/>
        <end position="1096"/>
    </location>
</feature>
<keyword evidence="10" id="KW-1185">Reference proteome</keyword>
<feature type="transmembrane region" description="Helical" evidence="7">
    <location>
        <begin position="21"/>
        <end position="41"/>
    </location>
</feature>
<feature type="transmembrane region" description="Helical" evidence="7">
    <location>
        <begin position="675"/>
        <end position="697"/>
    </location>
</feature>
<feature type="transmembrane region" description="Helical" evidence="7">
    <location>
        <begin position="984"/>
        <end position="1003"/>
    </location>
</feature>
<evidence type="ECO:0000313" key="10">
    <source>
        <dbReference type="Proteomes" id="UP000184038"/>
    </source>
</evidence>
<accession>A0A1M7JJ38</accession>
<dbReference type="STRING" id="1120996.SAMN02746066_02314"/>
<evidence type="ECO:0000256" key="7">
    <source>
        <dbReference type="SAM" id="Phobius"/>
    </source>
</evidence>
<feature type="transmembrane region" description="Helical" evidence="7">
    <location>
        <begin position="1037"/>
        <end position="1058"/>
    </location>
</feature>
<gene>
    <name evidence="9" type="ORF">SAMN02746066_02314</name>
</gene>
<dbReference type="InterPro" id="IPR027417">
    <property type="entry name" value="P-loop_NTPase"/>
</dbReference>
<dbReference type="EMBL" id="FRCP01000011">
    <property type="protein sequence ID" value="SHM52988.1"/>
    <property type="molecule type" value="Genomic_DNA"/>
</dbReference>
<feature type="coiled-coil region" evidence="6">
    <location>
        <begin position="408"/>
        <end position="545"/>
    </location>
</feature>
<feature type="transmembrane region" description="Helical" evidence="7">
    <location>
        <begin position="750"/>
        <end position="770"/>
    </location>
</feature>
<evidence type="ECO:0000256" key="6">
    <source>
        <dbReference type="SAM" id="Coils"/>
    </source>
</evidence>
<dbReference type="PANTHER" id="PTHR30287">
    <property type="entry name" value="MEMBRANE COMPONENT OF PREDICTED ABC SUPERFAMILY METABOLITE UPTAKE TRANSPORTER"/>
    <property type="match status" value="1"/>
</dbReference>
<keyword evidence="5 7" id="KW-0472">Membrane</keyword>